<reference evidence="1" key="1">
    <citation type="submission" date="2012-05" db="EMBL/GenBank/DDBJ databases">
        <authorList>
            <person name="Krishnakumar V."/>
            <person name="Cheung F."/>
            <person name="Xiao Y."/>
            <person name="Chan A."/>
            <person name="Moskal W.A."/>
            <person name="Town C.D."/>
        </authorList>
    </citation>
    <scope>NUCLEOTIDE SEQUENCE</scope>
</reference>
<accession>I3SJX1</accession>
<protein>
    <submittedName>
        <fullName evidence="1">Uncharacterized protein</fullName>
    </submittedName>
</protein>
<proteinExistence type="evidence at transcript level"/>
<evidence type="ECO:0000313" key="1">
    <source>
        <dbReference type="EMBL" id="AFK40563.1"/>
    </source>
</evidence>
<dbReference type="EMBL" id="BT140768">
    <property type="protein sequence ID" value="AFK40563.1"/>
    <property type="molecule type" value="mRNA"/>
</dbReference>
<organism evidence="1">
    <name type="scientific">Medicago truncatula</name>
    <name type="common">Barrel medic</name>
    <name type="synonym">Medicago tribuloides</name>
    <dbReference type="NCBI Taxonomy" id="3880"/>
    <lineage>
        <taxon>Eukaryota</taxon>
        <taxon>Viridiplantae</taxon>
        <taxon>Streptophyta</taxon>
        <taxon>Embryophyta</taxon>
        <taxon>Tracheophyta</taxon>
        <taxon>Spermatophyta</taxon>
        <taxon>Magnoliopsida</taxon>
        <taxon>eudicotyledons</taxon>
        <taxon>Gunneridae</taxon>
        <taxon>Pentapetalae</taxon>
        <taxon>rosids</taxon>
        <taxon>fabids</taxon>
        <taxon>Fabales</taxon>
        <taxon>Fabaceae</taxon>
        <taxon>Papilionoideae</taxon>
        <taxon>50 kb inversion clade</taxon>
        <taxon>NPAAA clade</taxon>
        <taxon>Hologalegina</taxon>
        <taxon>IRL clade</taxon>
        <taxon>Trifolieae</taxon>
        <taxon>Medicago</taxon>
    </lineage>
</organism>
<name>I3SJX1_MEDTR</name>
<dbReference type="AlphaFoldDB" id="I3SJX1"/>
<sequence>MTQGWLLNGLLMNSTDWKRVLPIMPMNQVS</sequence>